<evidence type="ECO:0000259" key="1">
    <source>
        <dbReference type="Pfam" id="PF13683"/>
    </source>
</evidence>
<reference evidence="2 3" key="1">
    <citation type="submission" date="2018-01" db="EMBL/GenBank/DDBJ databases">
        <title>Draft genome sequences of six Vibrio diazotrophicus strains isolated from deep-sea sediments of the Baltic Sea.</title>
        <authorList>
            <person name="Castillo D."/>
            <person name="Vandieken V."/>
            <person name="Chiang O."/>
            <person name="Middelboe M."/>
        </authorList>
    </citation>
    <scope>NUCLEOTIDE SEQUENCE [LARGE SCALE GENOMIC DNA]</scope>
    <source>
        <strain evidence="2 3">65.10M</strain>
    </source>
</reference>
<accession>A0ABX4W7T4</accession>
<dbReference type="EMBL" id="POSM01000039">
    <property type="protein sequence ID" value="PNH97890.1"/>
    <property type="molecule type" value="Genomic_DNA"/>
</dbReference>
<keyword evidence="3" id="KW-1185">Reference proteome</keyword>
<organism evidence="2 3">
    <name type="scientific">Vibrio diazotrophicus</name>
    <dbReference type="NCBI Taxonomy" id="685"/>
    <lineage>
        <taxon>Bacteria</taxon>
        <taxon>Pseudomonadati</taxon>
        <taxon>Pseudomonadota</taxon>
        <taxon>Gammaproteobacteria</taxon>
        <taxon>Vibrionales</taxon>
        <taxon>Vibrionaceae</taxon>
        <taxon>Vibrio</taxon>
    </lineage>
</organism>
<dbReference type="InterPro" id="IPR012337">
    <property type="entry name" value="RNaseH-like_sf"/>
</dbReference>
<dbReference type="Proteomes" id="UP000236547">
    <property type="component" value="Unassembled WGS sequence"/>
</dbReference>
<evidence type="ECO:0000313" key="2">
    <source>
        <dbReference type="EMBL" id="PNH97890.1"/>
    </source>
</evidence>
<gene>
    <name evidence="2" type="ORF">C1O25_19585</name>
</gene>
<feature type="domain" description="Integrase catalytic" evidence="1">
    <location>
        <begin position="2"/>
        <end position="45"/>
    </location>
</feature>
<dbReference type="InterPro" id="IPR001584">
    <property type="entry name" value="Integrase_cat-core"/>
</dbReference>
<proteinExistence type="predicted"/>
<dbReference type="Pfam" id="PF13683">
    <property type="entry name" value="rve_3"/>
    <property type="match status" value="1"/>
</dbReference>
<name>A0ABX4W7T4_VIBDI</name>
<dbReference type="SUPFAM" id="SSF53098">
    <property type="entry name" value="Ribonuclease H-like"/>
    <property type="match status" value="1"/>
</dbReference>
<sequence>MVERLIITIKEQYVWMHNFGSLGEARFAIVYNNERPHQALKMKTPAEVYALAA</sequence>
<dbReference type="RefSeq" id="WP_102969538.1">
    <property type="nucleotide sequence ID" value="NZ_JAPWHJ010000002.1"/>
</dbReference>
<evidence type="ECO:0000313" key="3">
    <source>
        <dbReference type="Proteomes" id="UP000236547"/>
    </source>
</evidence>
<comment type="caution">
    <text evidence="2">The sequence shown here is derived from an EMBL/GenBank/DDBJ whole genome shotgun (WGS) entry which is preliminary data.</text>
</comment>
<protein>
    <recommendedName>
        <fullName evidence="1">Integrase catalytic domain-containing protein</fullName>
    </recommendedName>
</protein>